<name>A0ABS8GA62_9ALTE</name>
<dbReference type="InterPro" id="IPR024532">
    <property type="entry name" value="DUF3830"/>
</dbReference>
<dbReference type="EMBL" id="JAJEWP010000004">
    <property type="protein sequence ID" value="MCC2617420.1"/>
    <property type="molecule type" value="Genomic_DNA"/>
</dbReference>
<dbReference type="RefSeq" id="WP_229161551.1">
    <property type="nucleotide sequence ID" value="NZ_JAJEWP010000004.1"/>
</dbReference>
<dbReference type="Pfam" id="PF12903">
    <property type="entry name" value="DUF3830"/>
    <property type="match status" value="1"/>
</dbReference>
<gene>
    <name evidence="1" type="ORF">LJ739_14300</name>
</gene>
<protein>
    <submittedName>
        <fullName evidence="1">DUF3830 family protein</fullName>
    </submittedName>
</protein>
<organism evidence="1 2">
    <name type="scientific">Fluctibacter halophilus</name>
    <dbReference type="NCBI Taxonomy" id="226011"/>
    <lineage>
        <taxon>Bacteria</taxon>
        <taxon>Pseudomonadati</taxon>
        <taxon>Pseudomonadota</taxon>
        <taxon>Gammaproteobacteria</taxon>
        <taxon>Alteromonadales</taxon>
        <taxon>Alteromonadaceae</taxon>
        <taxon>Fluctibacter</taxon>
    </lineage>
</organism>
<dbReference type="SUPFAM" id="SSF50891">
    <property type="entry name" value="Cyclophilin-like"/>
    <property type="match status" value="1"/>
</dbReference>
<keyword evidence="2" id="KW-1185">Reference proteome</keyword>
<dbReference type="Gene3D" id="2.40.100.20">
    <property type="match status" value="1"/>
</dbReference>
<reference evidence="1 2" key="1">
    <citation type="submission" date="2021-10" db="EMBL/GenBank/DDBJ databases">
        <title>Draft genome of Aestuariibacter halophilus JC2043.</title>
        <authorList>
            <person name="Emsley S.A."/>
            <person name="Pfannmuller K.M."/>
            <person name="Ushijima B."/>
            <person name="Saw J.H."/>
            <person name="Videau P."/>
        </authorList>
    </citation>
    <scope>NUCLEOTIDE SEQUENCE [LARGE SCALE GENOMIC DNA]</scope>
    <source>
        <strain evidence="1 2">JC2043</strain>
    </source>
</reference>
<proteinExistence type="predicted"/>
<sequence>MKITIAGHVFSARFEEALSPKTCASFRRHMPFDSQVVHVRWSGEAMWIPLGKKDFEVAYEEATTYPTPGQILLFPQGKSETEILIAYGSTRFASKAGTLAGNHFATITSDLDKLCEIGMSTMWEGAKPILFEDD</sequence>
<comment type="caution">
    <text evidence="1">The sequence shown here is derived from an EMBL/GenBank/DDBJ whole genome shotgun (WGS) entry which is preliminary data.</text>
</comment>
<evidence type="ECO:0000313" key="2">
    <source>
        <dbReference type="Proteomes" id="UP001520878"/>
    </source>
</evidence>
<evidence type="ECO:0000313" key="1">
    <source>
        <dbReference type="EMBL" id="MCC2617420.1"/>
    </source>
</evidence>
<dbReference type="Proteomes" id="UP001520878">
    <property type="component" value="Unassembled WGS sequence"/>
</dbReference>
<dbReference type="InterPro" id="IPR029000">
    <property type="entry name" value="Cyclophilin-like_dom_sf"/>
</dbReference>
<accession>A0ABS8GA62</accession>